<dbReference type="EMBL" id="JAZGQO010000009">
    <property type="protein sequence ID" value="KAK6177881.1"/>
    <property type="molecule type" value="Genomic_DNA"/>
</dbReference>
<reference evidence="9 10" key="1">
    <citation type="submission" date="2024-01" db="EMBL/GenBank/DDBJ databases">
        <title>The genome of the rayed Mediterranean limpet Patella caerulea (Linnaeus, 1758).</title>
        <authorList>
            <person name="Anh-Thu Weber A."/>
            <person name="Halstead-Nussloch G."/>
        </authorList>
    </citation>
    <scope>NUCLEOTIDE SEQUENCE [LARGE SCALE GENOMIC DNA]</scope>
    <source>
        <strain evidence="9">AATW-2023a</strain>
        <tissue evidence="9">Whole specimen</tissue>
    </source>
</reference>
<feature type="transmembrane region" description="Helical" evidence="6">
    <location>
        <begin position="668"/>
        <end position="688"/>
    </location>
</feature>
<feature type="chain" id="PRO_5043005717" description="G-protein coupled receptors family 2 profile 2 domain-containing protein" evidence="7">
    <location>
        <begin position="21"/>
        <end position="914"/>
    </location>
</feature>
<evidence type="ECO:0000256" key="1">
    <source>
        <dbReference type="ARBA" id="ARBA00004141"/>
    </source>
</evidence>
<comment type="subcellular location">
    <subcellularLocation>
        <location evidence="1">Membrane</location>
        <topology evidence="1">Multi-pass membrane protein</topology>
    </subcellularLocation>
</comment>
<dbReference type="Gene3D" id="1.20.1070.10">
    <property type="entry name" value="Rhodopsin 7-helix transmembrane proteins"/>
    <property type="match status" value="1"/>
</dbReference>
<dbReference type="InterPro" id="IPR017981">
    <property type="entry name" value="GPCR_2-like_7TM"/>
</dbReference>
<dbReference type="InterPro" id="IPR053231">
    <property type="entry name" value="GPCR_LN-TM7"/>
</dbReference>
<evidence type="ECO:0000256" key="7">
    <source>
        <dbReference type="SAM" id="SignalP"/>
    </source>
</evidence>
<evidence type="ECO:0000256" key="2">
    <source>
        <dbReference type="ARBA" id="ARBA00022692"/>
    </source>
</evidence>
<evidence type="ECO:0000256" key="5">
    <source>
        <dbReference type="SAM" id="MobiDB-lite"/>
    </source>
</evidence>
<proteinExistence type="predicted"/>
<name>A0AAN8PSQ2_PATCE</name>
<feature type="region of interest" description="Disordered" evidence="5">
    <location>
        <begin position="870"/>
        <end position="914"/>
    </location>
</feature>
<dbReference type="PROSITE" id="PS50261">
    <property type="entry name" value="G_PROTEIN_RECEP_F2_4"/>
    <property type="match status" value="1"/>
</dbReference>
<comment type="caution">
    <text evidence="9">The sequence shown here is derived from an EMBL/GenBank/DDBJ whole genome shotgun (WGS) entry which is preliminary data.</text>
</comment>
<feature type="transmembrane region" description="Helical" evidence="6">
    <location>
        <begin position="819"/>
        <end position="842"/>
    </location>
</feature>
<dbReference type="Pfam" id="PF00002">
    <property type="entry name" value="7tm_2"/>
    <property type="match status" value="1"/>
</dbReference>
<dbReference type="SUPFAM" id="SSF81321">
    <property type="entry name" value="Family A G protein-coupled receptor-like"/>
    <property type="match status" value="1"/>
</dbReference>
<dbReference type="AlphaFoldDB" id="A0AAN8PSQ2"/>
<feature type="transmembrane region" description="Helical" evidence="6">
    <location>
        <begin position="709"/>
        <end position="730"/>
    </location>
</feature>
<dbReference type="GO" id="GO:0016020">
    <property type="term" value="C:membrane"/>
    <property type="evidence" value="ECO:0007669"/>
    <property type="project" value="UniProtKB-SubCell"/>
</dbReference>
<feature type="transmembrane region" description="Helical" evidence="6">
    <location>
        <begin position="600"/>
        <end position="623"/>
    </location>
</feature>
<accession>A0AAN8PSQ2</accession>
<evidence type="ECO:0000256" key="4">
    <source>
        <dbReference type="ARBA" id="ARBA00023136"/>
    </source>
</evidence>
<keyword evidence="10" id="KW-1185">Reference proteome</keyword>
<keyword evidence="4 6" id="KW-0472">Membrane</keyword>
<sequence length="914" mass="103396">MAKRILVLVCVMYAIDKCASREFPSPMFPSPFQSVIGKYQDFNSKVLDLQGQYCGRVCDKIFQFRKPNERCAPCFCDVDCYFYNDCCPDKLLFNKNISDVTPRKHGCRQIVFSSFPKFSKVIDDCPKSYSNQETISNCYNNDSLHWTYIKPVTDQNTKLTYRNKYCALCNNASDTVGWITETNCRDSNAYGNSVNPEEIYFSVLKSSVCTLSFNSSTAGFPEKRYCFPTTPPVYTKCNETGRWEFYDQDVETACLLYTNVVLGKYGNLFCRLCNERITWQDLKMEPPIVRVDVGKLSLVTLLNLRDEVDSTRTSQRSSDTEKECGVEEVMDPKSCDCWKKTCTNGEVLENGTCQSIFLKSNNIGYDICIHVKGTFNMRGQNVSPENILVKYRNENFVSFNSATDLVVDQSFTPVLMIHCGDELVHIEADMYVKLLFESPVNTDDKQIELLKTVENFGAQSSTNGFSMETTLGNVCLRVSPEVQTIPVKSNCSLIKPVVLLEDISIREEVADILPSIQFLQLNKLMTCTHVSLNSTEVEHKPTENSLMLLRNNLTLTEGEYKSRYEQFVVCLDDYLKGTSVDYCKPIVGGNQTVAWTPLGITSVVCTCISLLFLIITLIFYCVIKNLRNVVGVNVMGLIVTLIFTQVFYEFGLEMTDYQNLCQAMGILIHYFWLSAIFWMNACTLVLFLKLSFPLKSRSFTTGQIFRRSCIYSTLSPLIIVGFTLGINYGMDGNSGYGGTHSCYIRSINERRFAFALPLGLLVLINIVLFSYTFIKIRATHMESAMNRENKINILACLKLSVITGASWIFAFVYEATRAIVFAYLFTILVGCLGLVLFITFIVNKRVCQICVEKVRGIKYSQSSSASKQKKYLVKSTGESPLPRLSKGRSVSDPDNEASIKARMTKGVTEEDHRC</sequence>
<keyword evidence="2 6" id="KW-0812">Transmembrane</keyword>
<organism evidence="9 10">
    <name type="scientific">Patella caerulea</name>
    <name type="common">Rayed Mediterranean limpet</name>
    <dbReference type="NCBI Taxonomy" id="87958"/>
    <lineage>
        <taxon>Eukaryota</taxon>
        <taxon>Metazoa</taxon>
        <taxon>Spiralia</taxon>
        <taxon>Lophotrochozoa</taxon>
        <taxon>Mollusca</taxon>
        <taxon>Gastropoda</taxon>
        <taxon>Patellogastropoda</taxon>
        <taxon>Patelloidea</taxon>
        <taxon>Patellidae</taxon>
        <taxon>Patella</taxon>
    </lineage>
</organism>
<dbReference type="PANTHER" id="PTHR45902:SF1">
    <property type="entry name" value="LATROPHILIN RECEPTOR-LIKE PROTEIN A"/>
    <property type="match status" value="1"/>
</dbReference>
<dbReference type="GO" id="GO:0004930">
    <property type="term" value="F:G protein-coupled receptor activity"/>
    <property type="evidence" value="ECO:0007669"/>
    <property type="project" value="InterPro"/>
</dbReference>
<dbReference type="InterPro" id="IPR000832">
    <property type="entry name" value="GPCR_2_secretin-like"/>
</dbReference>
<dbReference type="PANTHER" id="PTHR45902">
    <property type="entry name" value="LATROPHILIN RECEPTOR-LIKE PROTEIN A"/>
    <property type="match status" value="1"/>
</dbReference>
<keyword evidence="7" id="KW-0732">Signal</keyword>
<dbReference type="Proteomes" id="UP001347796">
    <property type="component" value="Unassembled WGS sequence"/>
</dbReference>
<gene>
    <name evidence="9" type="ORF">SNE40_012756</name>
</gene>
<evidence type="ECO:0000256" key="3">
    <source>
        <dbReference type="ARBA" id="ARBA00022989"/>
    </source>
</evidence>
<feature type="signal peptide" evidence="7">
    <location>
        <begin position="1"/>
        <end position="20"/>
    </location>
</feature>
<keyword evidence="3 6" id="KW-1133">Transmembrane helix</keyword>
<dbReference type="CDD" id="cd15039">
    <property type="entry name" value="7tmB3_Methuselah-like"/>
    <property type="match status" value="1"/>
</dbReference>
<protein>
    <recommendedName>
        <fullName evidence="8">G-protein coupled receptors family 2 profile 2 domain-containing protein</fullName>
    </recommendedName>
</protein>
<feature type="domain" description="G-protein coupled receptors family 2 profile 2" evidence="8">
    <location>
        <begin position="598"/>
        <end position="844"/>
    </location>
</feature>
<feature type="transmembrane region" description="Helical" evidence="6">
    <location>
        <begin position="795"/>
        <end position="813"/>
    </location>
</feature>
<evidence type="ECO:0000259" key="8">
    <source>
        <dbReference type="PROSITE" id="PS50261"/>
    </source>
</evidence>
<evidence type="ECO:0000313" key="10">
    <source>
        <dbReference type="Proteomes" id="UP001347796"/>
    </source>
</evidence>
<evidence type="ECO:0000256" key="6">
    <source>
        <dbReference type="SAM" id="Phobius"/>
    </source>
</evidence>
<evidence type="ECO:0000313" key="9">
    <source>
        <dbReference type="EMBL" id="KAK6177881.1"/>
    </source>
</evidence>
<feature type="transmembrane region" description="Helical" evidence="6">
    <location>
        <begin position="752"/>
        <end position="774"/>
    </location>
</feature>
<dbReference type="GO" id="GO:0007166">
    <property type="term" value="P:cell surface receptor signaling pathway"/>
    <property type="evidence" value="ECO:0007669"/>
    <property type="project" value="InterPro"/>
</dbReference>
<feature type="transmembrane region" description="Helical" evidence="6">
    <location>
        <begin position="630"/>
        <end position="648"/>
    </location>
</feature>